<feature type="domain" description="Glycoside hydrolase family 29 N-terminal" evidence="8">
    <location>
        <begin position="13"/>
        <end position="359"/>
    </location>
</feature>
<evidence type="ECO:0000313" key="10">
    <source>
        <dbReference type="Proteomes" id="UP000260812"/>
    </source>
</evidence>
<dbReference type="PANTHER" id="PTHR10030:SF37">
    <property type="entry name" value="ALPHA-L-FUCOSIDASE-RELATED"/>
    <property type="match status" value="1"/>
</dbReference>
<dbReference type="EMBL" id="QVLV01000002">
    <property type="protein sequence ID" value="RGE64028.1"/>
    <property type="molecule type" value="Genomic_DNA"/>
</dbReference>
<accession>A0A3E3IAB8</accession>
<dbReference type="PIRSF" id="PIRSF001092">
    <property type="entry name" value="Alpha-L-fucosidase"/>
    <property type="match status" value="1"/>
</dbReference>
<dbReference type="Proteomes" id="UP000260812">
    <property type="component" value="Unassembled WGS sequence"/>
</dbReference>
<evidence type="ECO:0000259" key="8">
    <source>
        <dbReference type="Pfam" id="PF01120"/>
    </source>
</evidence>
<dbReference type="EC" id="3.2.1.51" evidence="3"/>
<dbReference type="GO" id="GO:0005764">
    <property type="term" value="C:lysosome"/>
    <property type="evidence" value="ECO:0007669"/>
    <property type="project" value="TreeGrafter"/>
</dbReference>
<comment type="function">
    <text evidence="1">Alpha-L-fucosidase is responsible for hydrolyzing the alpha-1,6-linked fucose joined to the reducing-end N-acetylglucosamine of the carbohydrate moieties of glycoproteins.</text>
</comment>
<keyword evidence="6" id="KW-0326">Glycosidase</keyword>
<dbReference type="GO" id="GO:0006004">
    <property type="term" value="P:fucose metabolic process"/>
    <property type="evidence" value="ECO:0007669"/>
    <property type="project" value="InterPro"/>
</dbReference>
<dbReference type="AlphaFoldDB" id="A0A3E3IAB8"/>
<dbReference type="InterPro" id="IPR016286">
    <property type="entry name" value="FUC_metazoa-typ"/>
</dbReference>
<evidence type="ECO:0000256" key="1">
    <source>
        <dbReference type="ARBA" id="ARBA00004071"/>
    </source>
</evidence>
<evidence type="ECO:0000256" key="4">
    <source>
        <dbReference type="ARBA" id="ARBA00022729"/>
    </source>
</evidence>
<evidence type="ECO:0000256" key="2">
    <source>
        <dbReference type="ARBA" id="ARBA00007951"/>
    </source>
</evidence>
<dbReference type="SMART" id="SM00812">
    <property type="entry name" value="Alpha_L_fucos"/>
    <property type="match status" value="1"/>
</dbReference>
<name>A0A3E3IAB8_9FIRM</name>
<dbReference type="InterPro" id="IPR000933">
    <property type="entry name" value="Glyco_hydro_29"/>
</dbReference>
<evidence type="ECO:0000256" key="5">
    <source>
        <dbReference type="ARBA" id="ARBA00022801"/>
    </source>
</evidence>
<reference evidence="9" key="1">
    <citation type="submission" date="2018-08" db="EMBL/GenBank/DDBJ databases">
        <title>A genome reference for cultivated species of the human gut microbiota.</title>
        <authorList>
            <person name="Zou Y."/>
            <person name="Xue W."/>
            <person name="Luo G."/>
        </authorList>
    </citation>
    <scope>NUCLEOTIDE SEQUENCE [LARGE SCALE GENOMIC DNA]</scope>
    <source>
        <strain evidence="9">TF05-5AC</strain>
    </source>
</reference>
<evidence type="ECO:0000256" key="7">
    <source>
        <dbReference type="PIRSR" id="PIRSR001092-1"/>
    </source>
</evidence>
<dbReference type="InterPro" id="IPR017853">
    <property type="entry name" value="GH"/>
</dbReference>
<gene>
    <name evidence="9" type="ORF">DXC51_02830</name>
</gene>
<dbReference type="InterPro" id="IPR057739">
    <property type="entry name" value="Glyco_hydro_29_N"/>
</dbReference>
<feature type="site" description="May be important for catalysis" evidence="7">
    <location>
        <position position="292"/>
    </location>
</feature>
<dbReference type="PANTHER" id="PTHR10030">
    <property type="entry name" value="ALPHA-L-FUCOSIDASE"/>
    <property type="match status" value="1"/>
</dbReference>
<comment type="similarity">
    <text evidence="2">Belongs to the glycosyl hydrolase 29 family.</text>
</comment>
<dbReference type="PRINTS" id="PR00741">
    <property type="entry name" value="GLHYDRLASE29"/>
</dbReference>
<dbReference type="Pfam" id="PF01120">
    <property type="entry name" value="Alpha_L_fucos"/>
    <property type="match status" value="1"/>
</dbReference>
<protein>
    <recommendedName>
        <fullName evidence="3">alpha-L-fucosidase</fullName>
        <ecNumber evidence="3">3.2.1.51</ecNumber>
    </recommendedName>
</protein>
<evidence type="ECO:0000313" key="9">
    <source>
        <dbReference type="EMBL" id="RGE64028.1"/>
    </source>
</evidence>
<evidence type="ECO:0000256" key="3">
    <source>
        <dbReference type="ARBA" id="ARBA00012662"/>
    </source>
</evidence>
<sequence length="453" mass="52494">MKKEIVTNGVHTYTAAEQYVPPKEPEVQAHVKWFMGLKLGFMMHWAPGCQLGTLESWPLSDGDASWSQVDVDWTDIETFKQQYINANKTFNPVKFRPDKWAQLAEECGFKYLLFTTKHHDGFCMFDTATTDYKITAPSCPFHTSPYANITRSLYEEFRKRGMAISVYFSKPDWHCDDYWHRDFGTAPTRNVNYSIQEYPQLWDRFVSYTHRQLEELGNDYGKIDCLWLDGGWVNKDNLNQDIRLGEIVEKLRKGPQPHLIVCDRTVGGEYENIVTPEKQVPEEPLFIPWETCTTVGEKFSFHYTDHFKSGRQLVHLLLDIVSKGGNLALNLAPQPDGELPAGAVASLRDMGRWLRMHGEGIYETDIIKPYFERNVKYTAKNNIRYAFYLYDDCVRLPLRVYLTATEDIKSVRLMRTGQEIPFKKQGSQLLLDTTDVDRNSAFYADCFILEAMP</sequence>
<evidence type="ECO:0000256" key="6">
    <source>
        <dbReference type="ARBA" id="ARBA00023295"/>
    </source>
</evidence>
<dbReference type="GeneID" id="97985845"/>
<dbReference type="GO" id="GO:0016139">
    <property type="term" value="P:glycoside catabolic process"/>
    <property type="evidence" value="ECO:0007669"/>
    <property type="project" value="TreeGrafter"/>
</dbReference>
<keyword evidence="10" id="KW-1185">Reference proteome</keyword>
<dbReference type="RefSeq" id="WP_117543650.1">
    <property type="nucleotide sequence ID" value="NZ_CALBAU010000332.1"/>
</dbReference>
<proteinExistence type="inferred from homology"/>
<keyword evidence="5" id="KW-0378">Hydrolase</keyword>
<organism evidence="9 10">
    <name type="scientific">Eisenbergiella massiliensis</name>
    <dbReference type="NCBI Taxonomy" id="1720294"/>
    <lineage>
        <taxon>Bacteria</taxon>
        <taxon>Bacillati</taxon>
        <taxon>Bacillota</taxon>
        <taxon>Clostridia</taxon>
        <taxon>Lachnospirales</taxon>
        <taxon>Lachnospiraceae</taxon>
        <taxon>Eisenbergiella</taxon>
    </lineage>
</organism>
<dbReference type="GO" id="GO:0004560">
    <property type="term" value="F:alpha-L-fucosidase activity"/>
    <property type="evidence" value="ECO:0007669"/>
    <property type="project" value="InterPro"/>
</dbReference>
<dbReference type="Gene3D" id="3.20.20.80">
    <property type="entry name" value="Glycosidases"/>
    <property type="match status" value="1"/>
</dbReference>
<keyword evidence="4" id="KW-0732">Signal</keyword>
<comment type="caution">
    <text evidence="9">The sequence shown here is derived from an EMBL/GenBank/DDBJ whole genome shotgun (WGS) entry which is preliminary data.</text>
</comment>
<dbReference type="SUPFAM" id="SSF51445">
    <property type="entry name" value="(Trans)glycosidases"/>
    <property type="match status" value="1"/>
</dbReference>